<keyword evidence="2" id="KW-1185">Reference proteome</keyword>
<dbReference type="InParanoid" id="A0A6I8U6U6"/>
<gene>
    <name evidence="1" type="primary">110677661</name>
</gene>
<proteinExistence type="predicted"/>
<organism evidence="1 2">
    <name type="scientific">Aedes aegypti</name>
    <name type="common">Yellowfever mosquito</name>
    <name type="synonym">Culex aegypti</name>
    <dbReference type="NCBI Taxonomy" id="7159"/>
    <lineage>
        <taxon>Eukaryota</taxon>
        <taxon>Metazoa</taxon>
        <taxon>Ecdysozoa</taxon>
        <taxon>Arthropoda</taxon>
        <taxon>Hexapoda</taxon>
        <taxon>Insecta</taxon>
        <taxon>Pterygota</taxon>
        <taxon>Neoptera</taxon>
        <taxon>Endopterygota</taxon>
        <taxon>Diptera</taxon>
        <taxon>Nematocera</taxon>
        <taxon>Culicoidea</taxon>
        <taxon>Culicidae</taxon>
        <taxon>Culicinae</taxon>
        <taxon>Aedini</taxon>
        <taxon>Aedes</taxon>
        <taxon>Stegomyia</taxon>
    </lineage>
</organism>
<reference evidence="1 2" key="1">
    <citation type="submission" date="2017-06" db="EMBL/GenBank/DDBJ databases">
        <title>Aedes aegypti genome working group (AGWG) sequencing and assembly.</title>
        <authorList>
            <consortium name="Aedes aegypti Genome Working Group (AGWG)"/>
            <person name="Matthews B.J."/>
        </authorList>
    </citation>
    <scope>NUCLEOTIDE SEQUENCE [LARGE SCALE GENOMIC DNA]</scope>
    <source>
        <strain evidence="1 2">LVP_AGWG</strain>
    </source>
</reference>
<reference evidence="1" key="2">
    <citation type="submission" date="2020-05" db="UniProtKB">
        <authorList>
            <consortium name="EnsemblMetazoa"/>
        </authorList>
    </citation>
    <scope>IDENTIFICATION</scope>
    <source>
        <strain evidence="1">LVP_AGWG</strain>
    </source>
</reference>
<dbReference type="Proteomes" id="UP000008820">
    <property type="component" value="Chromosome 3"/>
</dbReference>
<accession>A0A6I8U6U6</accession>
<dbReference type="EnsemblMetazoa" id="AAEL026263-RA">
    <property type="protein sequence ID" value="AAEL026263-PA"/>
    <property type="gene ID" value="AAEL026263"/>
</dbReference>
<sequence>MPRRTKKRKAAIEREKRKKINLGNSVEDVWDTGYIRESSLWSTELFVPDIKEECVPAEFTHDDEGPVIPSSLRTSESYSATTSTDLIITVRCNADVSHSPDCSAEIPFSLPNESFKVFHDENCPDVILASMTSSSSVHSSFGSTTTSCNENCSGQDQSDAYTPKALGSHESTGTMNLSSYLASASDRYQPAVIGESSFHDANVVTPHRTGTFYDPRVIL</sequence>
<evidence type="ECO:0000313" key="1">
    <source>
        <dbReference type="EnsemblMetazoa" id="AAEL026263-PA"/>
    </source>
</evidence>
<protein>
    <submittedName>
        <fullName evidence="1">Uncharacterized protein</fullName>
    </submittedName>
</protein>
<evidence type="ECO:0000313" key="2">
    <source>
        <dbReference type="Proteomes" id="UP000008820"/>
    </source>
</evidence>
<name>A0A6I8U6U6_AEDAE</name>
<dbReference type="AlphaFoldDB" id="A0A6I8U6U6"/>